<gene>
    <name evidence="3" type="ORF">SAMN06265218_11280</name>
</gene>
<accession>A0A521E1B6</accession>
<dbReference type="Gene3D" id="2.60.120.1130">
    <property type="match status" value="1"/>
</dbReference>
<proteinExistence type="predicted"/>
<dbReference type="Pfam" id="PF12969">
    <property type="entry name" value="DUF3857"/>
    <property type="match status" value="1"/>
</dbReference>
<dbReference type="RefSeq" id="WP_142715121.1">
    <property type="nucleotide sequence ID" value="NZ_FXTH01000012.1"/>
</dbReference>
<dbReference type="OrthoDB" id="98874at2"/>
<dbReference type="Proteomes" id="UP000317593">
    <property type="component" value="Unassembled WGS sequence"/>
</dbReference>
<reference evidence="3 4" key="1">
    <citation type="submission" date="2017-05" db="EMBL/GenBank/DDBJ databases">
        <authorList>
            <person name="Varghese N."/>
            <person name="Submissions S."/>
        </authorList>
    </citation>
    <scope>NUCLEOTIDE SEQUENCE [LARGE SCALE GENOMIC DNA]</scope>
    <source>
        <strain evidence="3 4">DSM 21194</strain>
    </source>
</reference>
<organism evidence="3 4">
    <name type="scientific">Fodinibius sediminis</name>
    <dbReference type="NCBI Taxonomy" id="1214077"/>
    <lineage>
        <taxon>Bacteria</taxon>
        <taxon>Pseudomonadati</taxon>
        <taxon>Balneolota</taxon>
        <taxon>Balneolia</taxon>
        <taxon>Balneolales</taxon>
        <taxon>Balneolaceae</taxon>
        <taxon>Fodinibius</taxon>
    </lineage>
</organism>
<name>A0A521E1B6_9BACT</name>
<dbReference type="Gene3D" id="3.10.620.30">
    <property type="match status" value="1"/>
</dbReference>
<dbReference type="EMBL" id="FXTH01000012">
    <property type="protein sequence ID" value="SMO76910.1"/>
    <property type="molecule type" value="Genomic_DNA"/>
</dbReference>
<feature type="domain" description="DUF3857" evidence="2">
    <location>
        <begin position="73"/>
        <end position="194"/>
    </location>
</feature>
<feature type="signal peptide" evidence="1">
    <location>
        <begin position="1"/>
        <end position="21"/>
    </location>
</feature>
<protein>
    <recommendedName>
        <fullName evidence="2">DUF3857 domain-containing protein</fullName>
    </recommendedName>
</protein>
<dbReference type="InterPro" id="IPR024618">
    <property type="entry name" value="DUF3857"/>
</dbReference>
<sequence>MRHFFTFLTFLCILGTGMAGAQDGTDTQFGIIPDSLFRMPAPSGDSAAPYLITNKEVDVSFRQTNGNIIAVLEHHMRLKVFDASAREASMVTIPYYYDENMEQISGLRGLTHLPSGKEVSLDPETIKTIDINGRYKVKEFEMPAVRDGAVLEYRYVISRRYIEELPDFYLNQRVPTAHARVSITYPQYLRYEGVVENFDGPLQHTFAYRDTSSVPKIFTLPRPEPVVTERWVARDIPPVQEEAYISSLDDYRGKIKFILKAFGLPRQQLDISWAVVVAKLRRNTNPLTEIRDYGRARALGDSIASAHPGEAPQQIQDRIFSFVNDQARFSGSYAPYSSRSDTEVLSGQAVDQAAINQTLLAMLRGAGIEAHPLLTSTRSSGRINRDFPSFYQFNALAVQSKIEGQTYLMDASFAYSQPNLLPVEINNGEGLLLREDSFTWIPMRAENSRVDIQVQVDGQLQADGTLRGEVVSFQRGYPAQLIRQQKANGRSDAEVLRRTLFDGYGQIRLNDVTIREFESYSGPVEVRGQFEIENYAASFTDGLRFRPMVVGYQRENPFKDTSRDLPITLTAPEQLEVHYNIELPRGFEAENTTQGNELNFPGAHFQESYAVERGTLSYDYKIDIERQNFAVDQFEQLYALYERWVELSNSYWMIER</sequence>
<evidence type="ECO:0000313" key="4">
    <source>
        <dbReference type="Proteomes" id="UP000317593"/>
    </source>
</evidence>
<keyword evidence="4" id="KW-1185">Reference proteome</keyword>
<evidence type="ECO:0000256" key="1">
    <source>
        <dbReference type="SAM" id="SignalP"/>
    </source>
</evidence>
<keyword evidence="1" id="KW-0732">Signal</keyword>
<evidence type="ECO:0000259" key="2">
    <source>
        <dbReference type="Pfam" id="PF12969"/>
    </source>
</evidence>
<evidence type="ECO:0000313" key="3">
    <source>
        <dbReference type="EMBL" id="SMO76910.1"/>
    </source>
</evidence>
<feature type="chain" id="PRO_5021696898" description="DUF3857 domain-containing protein" evidence="1">
    <location>
        <begin position="22"/>
        <end position="656"/>
    </location>
</feature>
<dbReference type="AlphaFoldDB" id="A0A521E1B6"/>
<dbReference type="Gene3D" id="2.60.40.3140">
    <property type="match status" value="1"/>
</dbReference>